<accession>A0A840F0N2</accession>
<dbReference type="Gene3D" id="3.40.50.10540">
    <property type="entry name" value="Crotonobetainyl-coa:carnitine coa-transferase, domain 1"/>
    <property type="match status" value="2"/>
</dbReference>
<dbReference type="RefSeq" id="WP_183372284.1">
    <property type="nucleotide sequence ID" value="NZ_BAABHL010000119.1"/>
</dbReference>
<dbReference type="Pfam" id="PF02515">
    <property type="entry name" value="CoA_transf_3"/>
    <property type="match status" value="2"/>
</dbReference>
<dbReference type="GO" id="GO:0016740">
    <property type="term" value="F:transferase activity"/>
    <property type="evidence" value="ECO:0007669"/>
    <property type="project" value="UniProtKB-KW"/>
</dbReference>
<protein>
    <submittedName>
        <fullName evidence="3">Crotonobetainyl-CoA:carnitine CoA-transferase CaiB-like acyl-CoA transferase</fullName>
    </submittedName>
</protein>
<sequence>MTLPLDSVRVVDLTDAFGRSAGRLLADLGADVVRITAPHAPVPADRVADALRDANKRVLTVDAGSDTTTVPDLVARADIVLAAADTADVWNVGPEAALAAAPHLVWVSITPFGLTGPYRDRVADEAVLYAMSGVLSRSGAPGQTPLLPPAGLAEGTVAGHAAWAGMLAYHRRLATGLGDHVDVSAFEATVHGFDPGFGTQGSAAAGRSEDYPRNRPDAASFYPVFGCRDGRVRICLLARRQWRAMFAWLGEPEEFADPKYDTIPARFAAADRLHPLIADLFADRTQAELVAEGAARGIPLGAVYTLEQALSADHFAESGALIDAELFPGEHARFPSGPATVDGRRAGFRSTARALDAAPSWADRPAPTTIGAPDAAPLAGVRVLDLGVIVFGAELSRQFADYGADVIKIENANYPDGLRQSKRGAKIPASVAWGHRNKRSLGMDLRSTEGADLFRRLAADADVVVANFKPGTLAAMGFSYETLAEINPGIIVAESSAFGSVGPWRTRMGYGPLVRAASGVSALWSYPDDAELLCDGSTVYPDHIAGHLCATVVLSALAARRRTGRGARIELAQSDVALTHIGASIAAESLRPGSVVPSGNAHPDHAPSGVFPCAGDDEWCVITVRSDDDWAAVAEAAGRPELIDDPRFASPSARRTHRADVDQIVAAWTASQAPRRVADRLQASGVAAAPMLRLPELLDDEHLVARRSYTTVTHDLLGTTLPATARAAAFAAIADPPSRQAPVAGEHTREICRELLGMDDAEIDRLADAGVLQPAGEGVSE</sequence>
<keyword evidence="2 3" id="KW-0808">Transferase</keyword>
<dbReference type="InterPro" id="IPR023606">
    <property type="entry name" value="CoA-Trfase_III_dom_1_sf"/>
</dbReference>
<dbReference type="EMBL" id="JACIFP010000001">
    <property type="protein sequence ID" value="MBB4137431.1"/>
    <property type="molecule type" value="Genomic_DNA"/>
</dbReference>
<evidence type="ECO:0000256" key="1">
    <source>
        <dbReference type="ARBA" id="ARBA00008383"/>
    </source>
</evidence>
<evidence type="ECO:0000313" key="3">
    <source>
        <dbReference type="EMBL" id="MBB4137431.1"/>
    </source>
</evidence>
<dbReference type="PANTHER" id="PTHR48228">
    <property type="entry name" value="SUCCINYL-COA--D-CITRAMALATE COA-TRANSFERASE"/>
    <property type="match status" value="1"/>
</dbReference>
<dbReference type="Proteomes" id="UP000551501">
    <property type="component" value="Unassembled WGS sequence"/>
</dbReference>
<evidence type="ECO:0000313" key="4">
    <source>
        <dbReference type="Proteomes" id="UP000551501"/>
    </source>
</evidence>
<dbReference type="AlphaFoldDB" id="A0A840F0N2"/>
<dbReference type="InterPro" id="IPR044855">
    <property type="entry name" value="CoA-Trfase_III_dom3_sf"/>
</dbReference>
<evidence type="ECO:0000256" key="2">
    <source>
        <dbReference type="ARBA" id="ARBA00022679"/>
    </source>
</evidence>
<gene>
    <name evidence="3" type="ORF">BKA16_003983</name>
</gene>
<proteinExistence type="inferred from homology"/>
<organism evidence="3 4">
    <name type="scientific">Gordonia humi</name>
    <dbReference type="NCBI Taxonomy" id="686429"/>
    <lineage>
        <taxon>Bacteria</taxon>
        <taxon>Bacillati</taxon>
        <taxon>Actinomycetota</taxon>
        <taxon>Actinomycetes</taxon>
        <taxon>Mycobacteriales</taxon>
        <taxon>Gordoniaceae</taxon>
        <taxon>Gordonia</taxon>
    </lineage>
</organism>
<dbReference type="Gene3D" id="3.30.1540.10">
    <property type="entry name" value="formyl-coa transferase, domain 3"/>
    <property type="match status" value="2"/>
</dbReference>
<name>A0A840F0N2_9ACTN</name>
<reference evidence="3 4" key="1">
    <citation type="submission" date="2020-08" db="EMBL/GenBank/DDBJ databases">
        <title>Sequencing the genomes of 1000 actinobacteria strains.</title>
        <authorList>
            <person name="Klenk H.-P."/>
        </authorList>
    </citation>
    <scope>NUCLEOTIDE SEQUENCE [LARGE SCALE GENOMIC DNA]</scope>
    <source>
        <strain evidence="3 4">DSM 45298</strain>
    </source>
</reference>
<dbReference type="PANTHER" id="PTHR48228:SF6">
    <property type="entry name" value="L-CARNITINE COA-TRANSFERASE"/>
    <property type="match status" value="1"/>
</dbReference>
<dbReference type="InterPro" id="IPR050509">
    <property type="entry name" value="CoA-transferase_III"/>
</dbReference>
<dbReference type="InterPro" id="IPR003673">
    <property type="entry name" value="CoA-Trfase_fam_III"/>
</dbReference>
<comment type="similarity">
    <text evidence="1">Belongs to the CoA-transferase III family.</text>
</comment>
<dbReference type="SUPFAM" id="SSF89796">
    <property type="entry name" value="CoA-transferase family III (CaiB/BaiF)"/>
    <property type="match status" value="2"/>
</dbReference>
<keyword evidence="4" id="KW-1185">Reference proteome</keyword>
<comment type="caution">
    <text evidence="3">The sequence shown here is derived from an EMBL/GenBank/DDBJ whole genome shotgun (WGS) entry which is preliminary data.</text>
</comment>